<dbReference type="AlphaFoldDB" id="A0A1E5VVY9"/>
<keyword evidence="2" id="KW-1185">Reference proteome</keyword>
<sequence>LVGRKVVAPPPRQGSGQDSWILQHGNSLTQGLLALTRMLYLRMHWQF</sequence>
<reference evidence="1 2" key="1">
    <citation type="submission" date="2016-09" db="EMBL/GenBank/DDBJ databases">
        <title>The draft genome of Dichanthelium oligosanthes: A C3 panicoid grass species.</title>
        <authorList>
            <person name="Studer A.J."/>
            <person name="Schnable J.C."/>
            <person name="Brutnell T.P."/>
        </authorList>
    </citation>
    <scope>NUCLEOTIDE SEQUENCE [LARGE SCALE GENOMIC DNA]</scope>
    <source>
        <strain evidence="2">cv. Kellogg 1175</strain>
        <tissue evidence="1">Leaf</tissue>
    </source>
</reference>
<name>A0A1E5VVY9_9POAL</name>
<comment type="caution">
    <text evidence="1">The sequence shown here is derived from an EMBL/GenBank/DDBJ whole genome shotgun (WGS) entry which is preliminary data.</text>
</comment>
<accession>A0A1E5VVY9</accession>
<proteinExistence type="predicted"/>
<dbReference type="Proteomes" id="UP000095767">
    <property type="component" value="Unassembled WGS sequence"/>
</dbReference>
<feature type="non-terminal residue" evidence="1">
    <location>
        <position position="1"/>
    </location>
</feature>
<evidence type="ECO:0000313" key="1">
    <source>
        <dbReference type="EMBL" id="OEL29264.1"/>
    </source>
</evidence>
<organism evidence="1 2">
    <name type="scientific">Dichanthelium oligosanthes</name>
    <dbReference type="NCBI Taxonomy" id="888268"/>
    <lineage>
        <taxon>Eukaryota</taxon>
        <taxon>Viridiplantae</taxon>
        <taxon>Streptophyta</taxon>
        <taxon>Embryophyta</taxon>
        <taxon>Tracheophyta</taxon>
        <taxon>Spermatophyta</taxon>
        <taxon>Magnoliopsida</taxon>
        <taxon>Liliopsida</taxon>
        <taxon>Poales</taxon>
        <taxon>Poaceae</taxon>
        <taxon>PACMAD clade</taxon>
        <taxon>Panicoideae</taxon>
        <taxon>Panicodae</taxon>
        <taxon>Paniceae</taxon>
        <taxon>Dichantheliinae</taxon>
        <taxon>Dichanthelium</taxon>
    </lineage>
</organism>
<gene>
    <name evidence="1" type="ORF">BAE44_0009719</name>
</gene>
<dbReference type="EMBL" id="LWDX02028060">
    <property type="protein sequence ID" value="OEL29264.1"/>
    <property type="molecule type" value="Genomic_DNA"/>
</dbReference>
<evidence type="ECO:0000313" key="2">
    <source>
        <dbReference type="Proteomes" id="UP000095767"/>
    </source>
</evidence>
<protein>
    <submittedName>
        <fullName evidence="1">Uncharacterized protein</fullName>
    </submittedName>
</protein>